<dbReference type="InterPro" id="IPR001638">
    <property type="entry name" value="Solute-binding_3/MltF_N"/>
</dbReference>
<feature type="non-terminal residue" evidence="4">
    <location>
        <position position="1"/>
    </location>
</feature>
<dbReference type="SUPFAM" id="SSF53850">
    <property type="entry name" value="Periplasmic binding protein-like II"/>
    <property type="match status" value="1"/>
</dbReference>
<reference evidence="4 5" key="1">
    <citation type="submission" date="2021-04" db="EMBL/GenBank/DDBJ databases">
        <authorList>
            <person name="Pira H."/>
            <person name="Risdian C."/>
            <person name="Wink J."/>
        </authorList>
    </citation>
    <scope>NUCLEOTIDE SEQUENCE [LARGE SCALE GENOMIC DNA]</scope>
    <source>
        <strain evidence="4 5">WH53</strain>
    </source>
</reference>
<dbReference type="PANTHER" id="PTHR35936:SF25">
    <property type="entry name" value="ABC TRANSPORTER SUBSTRATE-BINDING PROTEIN"/>
    <property type="match status" value="1"/>
</dbReference>
<evidence type="ECO:0000313" key="5">
    <source>
        <dbReference type="Proteomes" id="UP000690515"/>
    </source>
</evidence>
<keyword evidence="5" id="KW-1185">Reference proteome</keyword>
<accession>A0ABS5ZGG5</accession>
<proteinExistence type="inferred from homology"/>
<evidence type="ECO:0000259" key="3">
    <source>
        <dbReference type="Pfam" id="PF00497"/>
    </source>
</evidence>
<name>A0ABS5ZGG5_9GAMM</name>
<sequence length="198" mass="23341">NIKVIYTFFPWKRALKQVMSGNWDASPSWVPTPERLNDFYFSDVVHTSEKVFFYLKNKPFEWQTIKDLQYYTIGATLGYTYGEDFDKNAENGHIIVVPLRSDLLNFKMLLKGRIDLFPIEKEVGFSILSNYFNAEDNAKFTFHPKPVLETSHHLIFTKNSKKSLYWLEKFNHGLAKLKVNGTFKRMFEASRRGEYKVK</sequence>
<gene>
    <name evidence="4" type="ORF">KCG35_17985</name>
</gene>
<keyword evidence="2" id="KW-0732">Signal</keyword>
<comment type="caution">
    <text evidence="4">The sequence shown here is derived from an EMBL/GenBank/DDBJ whole genome shotgun (WGS) entry which is preliminary data.</text>
</comment>
<dbReference type="Proteomes" id="UP000690515">
    <property type="component" value="Unassembled WGS sequence"/>
</dbReference>
<organism evidence="4 5">
    <name type="scientific">Zooshikella harenae</name>
    <dbReference type="NCBI Taxonomy" id="2827238"/>
    <lineage>
        <taxon>Bacteria</taxon>
        <taxon>Pseudomonadati</taxon>
        <taxon>Pseudomonadota</taxon>
        <taxon>Gammaproteobacteria</taxon>
        <taxon>Oceanospirillales</taxon>
        <taxon>Zooshikellaceae</taxon>
        <taxon>Zooshikella</taxon>
    </lineage>
</organism>
<evidence type="ECO:0000256" key="2">
    <source>
        <dbReference type="ARBA" id="ARBA00022729"/>
    </source>
</evidence>
<dbReference type="Gene3D" id="3.40.190.10">
    <property type="entry name" value="Periplasmic binding protein-like II"/>
    <property type="match status" value="2"/>
</dbReference>
<evidence type="ECO:0000313" key="4">
    <source>
        <dbReference type="EMBL" id="MBU2712963.1"/>
    </source>
</evidence>
<comment type="similarity">
    <text evidence="1">Belongs to the bacterial solute-binding protein 3 family.</text>
</comment>
<dbReference type="Pfam" id="PF00497">
    <property type="entry name" value="SBP_bac_3"/>
    <property type="match status" value="1"/>
</dbReference>
<dbReference type="RefSeq" id="WP_215821183.1">
    <property type="nucleotide sequence ID" value="NZ_JAGSOY010000055.1"/>
</dbReference>
<protein>
    <submittedName>
        <fullName evidence="4">ABC transporter substrate-binding protein</fullName>
    </submittedName>
</protein>
<evidence type="ECO:0000256" key="1">
    <source>
        <dbReference type="ARBA" id="ARBA00010333"/>
    </source>
</evidence>
<dbReference type="EMBL" id="JAGSOY010000055">
    <property type="protein sequence ID" value="MBU2712963.1"/>
    <property type="molecule type" value="Genomic_DNA"/>
</dbReference>
<dbReference type="PANTHER" id="PTHR35936">
    <property type="entry name" value="MEMBRANE-BOUND LYTIC MUREIN TRANSGLYCOSYLASE F"/>
    <property type="match status" value="1"/>
</dbReference>
<feature type="domain" description="Solute-binding protein family 3/N-terminal" evidence="3">
    <location>
        <begin position="2"/>
        <end position="188"/>
    </location>
</feature>